<keyword evidence="2" id="KW-0547">Nucleotide-binding</keyword>
<dbReference type="GO" id="GO:0005524">
    <property type="term" value="F:ATP binding"/>
    <property type="evidence" value="ECO:0007669"/>
    <property type="project" value="UniProtKB-KW"/>
</dbReference>
<evidence type="ECO:0000313" key="6">
    <source>
        <dbReference type="EMBL" id="TKR85230.1"/>
    </source>
</evidence>
<keyword evidence="4" id="KW-0067">ATP-binding</keyword>
<dbReference type="Gene3D" id="1.20.5.4130">
    <property type="match status" value="1"/>
</dbReference>
<protein>
    <recommendedName>
        <fullName evidence="5">Disease resistance N-terminal domain-containing protein</fullName>
    </recommendedName>
</protein>
<dbReference type="PANTHER" id="PTHR36766:SF47">
    <property type="entry name" value="NB-ARC DOMAIN-CONTAINING PROTEIN"/>
    <property type="match status" value="1"/>
</dbReference>
<sequence length="438" mass="49192">MFDALVSALVATALSNLNSTMLQELGVVGGLKTEHDNLKRTFTVIQAVVRDAEEKQWKNEAIKQWLINRQDAAYDADDVLDEFTIEAQRHLQQSDLKNRNLRLKSKKGLKYISRDVYGDEETPFPSLESLNLDSMQSLEAWTNTAGTGRDSFPCLREITVCNCAKLVDLPTIPSVRTLKIKNSSAASLLSVRNFTSLTSLRIEDFCDLTHLPDGMVKNHAVLERLEIVRLRNLKSLSNQLDNLFALKRLFLIECDELESLPEGLQNLNSLEALHINSRGGLKSLLINGLCGFHSLRRLHVLGCDKLACLSKGVQYLTALEHLYIYGCPHLNSLPERIQHLTSLRSLTICDCKGISSLQNQIGHLMSLSQLHISDCPGLMSLPDGVKRLNMLKQSEIEECPNLERRCKKETGDDWLKIAHIPEIVINSEGIQSLGSWQR</sequence>
<feature type="domain" description="Disease resistance N-terminal" evidence="5">
    <location>
        <begin position="10"/>
        <end position="96"/>
    </location>
</feature>
<comment type="caution">
    <text evidence="6">The sequence shown here is derived from an EMBL/GenBank/DDBJ whole genome shotgun (WGS) entry which is preliminary data.</text>
</comment>
<evidence type="ECO:0000259" key="5">
    <source>
        <dbReference type="Pfam" id="PF18052"/>
    </source>
</evidence>
<keyword evidence="1" id="KW-0677">Repeat</keyword>
<evidence type="ECO:0000256" key="3">
    <source>
        <dbReference type="ARBA" id="ARBA00022821"/>
    </source>
</evidence>
<dbReference type="GO" id="GO:0006952">
    <property type="term" value="P:defense response"/>
    <property type="evidence" value="ECO:0007669"/>
    <property type="project" value="UniProtKB-KW"/>
</dbReference>
<dbReference type="Pfam" id="PF18052">
    <property type="entry name" value="Rx_N"/>
    <property type="match status" value="1"/>
</dbReference>
<evidence type="ECO:0000256" key="1">
    <source>
        <dbReference type="ARBA" id="ARBA00022737"/>
    </source>
</evidence>
<proteinExistence type="predicted"/>
<dbReference type="InterPro" id="IPR041118">
    <property type="entry name" value="Rx_N"/>
</dbReference>
<dbReference type="SUPFAM" id="SSF52047">
    <property type="entry name" value="RNI-like"/>
    <property type="match status" value="1"/>
</dbReference>
<reference evidence="6" key="1">
    <citation type="submission" date="2018-10" db="EMBL/GenBank/DDBJ databases">
        <title>Population genomic analysis revealed the cold adaptation of white poplar.</title>
        <authorList>
            <person name="Liu Y.-J."/>
        </authorList>
    </citation>
    <scope>NUCLEOTIDE SEQUENCE [LARGE SCALE GENOMIC DNA]</scope>
    <source>
        <strain evidence="6">PAL-ZL1</strain>
    </source>
</reference>
<keyword evidence="3" id="KW-0611">Plant defense</keyword>
<accession>A0A4U5NQN7</accession>
<dbReference type="Gene3D" id="3.80.10.10">
    <property type="entry name" value="Ribonuclease Inhibitor"/>
    <property type="match status" value="1"/>
</dbReference>
<evidence type="ECO:0000256" key="2">
    <source>
        <dbReference type="ARBA" id="ARBA00022741"/>
    </source>
</evidence>
<organism evidence="6">
    <name type="scientific">Populus alba</name>
    <name type="common">White poplar</name>
    <dbReference type="NCBI Taxonomy" id="43335"/>
    <lineage>
        <taxon>Eukaryota</taxon>
        <taxon>Viridiplantae</taxon>
        <taxon>Streptophyta</taxon>
        <taxon>Embryophyta</taxon>
        <taxon>Tracheophyta</taxon>
        <taxon>Spermatophyta</taxon>
        <taxon>Magnoliopsida</taxon>
        <taxon>eudicotyledons</taxon>
        <taxon>Gunneridae</taxon>
        <taxon>Pentapetalae</taxon>
        <taxon>rosids</taxon>
        <taxon>fabids</taxon>
        <taxon>Malpighiales</taxon>
        <taxon>Salicaceae</taxon>
        <taxon>Saliceae</taxon>
        <taxon>Populus</taxon>
    </lineage>
</organism>
<dbReference type="PANTHER" id="PTHR36766">
    <property type="entry name" value="PLANT BROAD-SPECTRUM MILDEW RESISTANCE PROTEIN RPW8"/>
    <property type="match status" value="1"/>
</dbReference>
<dbReference type="InterPro" id="IPR032675">
    <property type="entry name" value="LRR_dom_sf"/>
</dbReference>
<name>A0A4U5NQN7_POPAL</name>
<gene>
    <name evidence="6" type="ORF">D5086_0000249880</name>
</gene>
<dbReference type="AlphaFoldDB" id="A0A4U5NQN7"/>
<evidence type="ECO:0000256" key="4">
    <source>
        <dbReference type="ARBA" id="ARBA00022840"/>
    </source>
</evidence>
<dbReference type="EMBL" id="RCHU01000959">
    <property type="protein sequence ID" value="TKR85230.1"/>
    <property type="molecule type" value="Genomic_DNA"/>
</dbReference>